<keyword evidence="3" id="KW-1185">Reference proteome</keyword>
<dbReference type="PANTHER" id="PTHR21310:SF57">
    <property type="entry name" value="BLR2944 PROTEIN"/>
    <property type="match status" value="1"/>
</dbReference>
<evidence type="ECO:0000313" key="2">
    <source>
        <dbReference type="EMBL" id="ALG72222.1"/>
    </source>
</evidence>
<name>A0AAC8VZF5_9PROT</name>
<protein>
    <submittedName>
        <fullName evidence="2">Aminoglycoside phosphotransferase</fullName>
    </submittedName>
</protein>
<dbReference type="InterPro" id="IPR011009">
    <property type="entry name" value="Kinase-like_dom_sf"/>
</dbReference>
<dbReference type="RefSeq" id="WP_060721714.1">
    <property type="nucleotide sequence ID" value="NZ_CP012401.1"/>
</dbReference>
<dbReference type="CDD" id="cd05154">
    <property type="entry name" value="ACAD10_11_N-like"/>
    <property type="match status" value="1"/>
</dbReference>
<dbReference type="SUPFAM" id="SSF56112">
    <property type="entry name" value="Protein kinase-like (PK-like)"/>
    <property type="match status" value="1"/>
</dbReference>
<evidence type="ECO:0000313" key="3">
    <source>
        <dbReference type="Proteomes" id="UP000069935"/>
    </source>
</evidence>
<accession>A0AAC8VZF5</accession>
<dbReference type="KEGG" id="ati:AL072_12715"/>
<gene>
    <name evidence="2" type="ORF">AL072_12715</name>
</gene>
<dbReference type="InterPro" id="IPR041726">
    <property type="entry name" value="ACAD10_11_N"/>
</dbReference>
<dbReference type="PANTHER" id="PTHR21310">
    <property type="entry name" value="AMINOGLYCOSIDE PHOSPHOTRANSFERASE-RELATED-RELATED"/>
    <property type="match status" value="1"/>
</dbReference>
<reference evidence="3" key="1">
    <citation type="submission" date="2015-08" db="EMBL/GenBank/DDBJ databases">
        <title>Complete Genome Sequence of Azospirillum thiophilum BV-S.</title>
        <authorList>
            <person name="Fomenkov A."/>
            <person name="Vincze T."/>
            <person name="Grabovich M."/>
            <person name="Dubinina G."/>
            <person name="Orlova M."/>
            <person name="Belousova E."/>
            <person name="Roberts R.J."/>
        </authorList>
    </citation>
    <scope>NUCLEOTIDE SEQUENCE [LARGE SCALE GENOMIC DNA]</scope>
    <source>
        <strain evidence="3">BV-S</strain>
    </source>
</reference>
<dbReference type="Pfam" id="PF01636">
    <property type="entry name" value="APH"/>
    <property type="match status" value="1"/>
</dbReference>
<dbReference type="Gene3D" id="3.90.1200.10">
    <property type="match status" value="1"/>
</dbReference>
<proteinExistence type="predicted"/>
<organism evidence="2 3">
    <name type="scientific">Azospirillum thiophilum</name>
    <dbReference type="NCBI Taxonomy" id="528244"/>
    <lineage>
        <taxon>Bacteria</taxon>
        <taxon>Pseudomonadati</taxon>
        <taxon>Pseudomonadota</taxon>
        <taxon>Alphaproteobacteria</taxon>
        <taxon>Rhodospirillales</taxon>
        <taxon>Azospirillaceae</taxon>
        <taxon>Azospirillum</taxon>
    </lineage>
</organism>
<dbReference type="EMBL" id="CP012401">
    <property type="protein sequence ID" value="ALG72222.1"/>
    <property type="molecule type" value="Genomic_DNA"/>
</dbReference>
<feature type="domain" description="Aminoglycoside phosphotransferase" evidence="1">
    <location>
        <begin position="88"/>
        <end position="286"/>
    </location>
</feature>
<dbReference type="InterPro" id="IPR002575">
    <property type="entry name" value="Aminoglycoside_PTrfase"/>
</dbReference>
<reference evidence="2 3" key="2">
    <citation type="journal article" date="2016" name="Genome Announc.">
        <title>Complete Genome Sequence of a Strain of Azospirillum thiophilum Isolated from a Sulfide Spring.</title>
        <authorList>
            <person name="Fomenkov A."/>
            <person name="Vincze T."/>
            <person name="Grabovich M."/>
            <person name="Anton B.P."/>
            <person name="Dubinina G."/>
            <person name="Orlova M."/>
            <person name="Belousova E."/>
            <person name="Roberts R.J."/>
        </authorList>
    </citation>
    <scope>NUCLEOTIDE SEQUENCE [LARGE SCALE GENOMIC DNA]</scope>
    <source>
        <strain evidence="2 3">BV-S</strain>
    </source>
</reference>
<dbReference type="Gene3D" id="3.30.200.20">
    <property type="entry name" value="Phosphorylase Kinase, domain 1"/>
    <property type="match status" value="1"/>
</dbReference>
<dbReference type="Proteomes" id="UP000069935">
    <property type="component" value="Chromosome 1"/>
</dbReference>
<sequence>MHVVTASDQSPRSLLADDDRVRLERFLADQAGAARVTVIEDGRLGGGAISLNLAVTLDIDGGRLAGRHACVLRMEGAGRISASIGKLREFVVLRAAFAGGVAAPEPLFACDDPAVLGPDFYIMRRAEGLGAGHAVTRSDAPQPDLARELGRQLGLLHRVSPDTDGLERLGDLPDCPAQETLAQLRRWFGDLARRDPVIAWGLRWMEINAPLPGAVVLCHRDFRTGNYLVKDGALTAILDWEFAGFSDPMEDLGWFCARSWRFRRTDREAGGIADRADFYAGYEETAGRRVDPARVAYWETAAYLRWAAVALEQGRRHSSGAEPSLELALTGRMLPEIEMDLLRHLRSTGAVMASAVDKVA</sequence>
<dbReference type="AlphaFoldDB" id="A0AAC8VZF5"/>
<dbReference type="InterPro" id="IPR051678">
    <property type="entry name" value="AGP_Transferase"/>
</dbReference>
<evidence type="ECO:0000259" key="1">
    <source>
        <dbReference type="Pfam" id="PF01636"/>
    </source>
</evidence>